<dbReference type="InterPro" id="IPR005119">
    <property type="entry name" value="LysR_subst-bd"/>
</dbReference>
<evidence type="ECO:0000256" key="3">
    <source>
        <dbReference type="ARBA" id="ARBA00023125"/>
    </source>
</evidence>
<dbReference type="Pfam" id="PF00126">
    <property type="entry name" value="HTH_1"/>
    <property type="match status" value="1"/>
</dbReference>
<gene>
    <name evidence="6" type="ORF">ADINL_2675</name>
</gene>
<dbReference type="PANTHER" id="PTHR30346:SF17">
    <property type="entry name" value="LYSR FAMILY TRANSCRIPTIONAL REGULATOR"/>
    <property type="match status" value="1"/>
</dbReference>
<evidence type="ECO:0000313" key="7">
    <source>
        <dbReference type="Proteomes" id="UP000027318"/>
    </source>
</evidence>
<dbReference type="RefSeq" id="WP_036549096.1">
    <property type="nucleotide sequence ID" value="NZ_JMSZ01000036.1"/>
</dbReference>
<feature type="domain" description="HTH lysR-type" evidence="5">
    <location>
        <begin position="1"/>
        <end position="58"/>
    </location>
</feature>
<dbReference type="CDD" id="cd08414">
    <property type="entry name" value="PBP2_LTTR_aromatics_like"/>
    <property type="match status" value="1"/>
</dbReference>
<keyword evidence="4" id="KW-0804">Transcription</keyword>
<dbReference type="Gene3D" id="1.10.10.10">
    <property type="entry name" value="Winged helix-like DNA-binding domain superfamily/Winged helix DNA-binding domain"/>
    <property type="match status" value="1"/>
</dbReference>
<evidence type="ECO:0000256" key="4">
    <source>
        <dbReference type="ARBA" id="ARBA00023163"/>
    </source>
</evidence>
<keyword evidence="2" id="KW-0805">Transcription regulation</keyword>
<evidence type="ECO:0000313" key="6">
    <source>
        <dbReference type="EMBL" id="KDE38774.1"/>
    </source>
</evidence>
<dbReference type="SUPFAM" id="SSF53850">
    <property type="entry name" value="Periplasmic binding protein-like II"/>
    <property type="match status" value="1"/>
</dbReference>
<dbReference type="GO" id="GO:0003677">
    <property type="term" value="F:DNA binding"/>
    <property type="evidence" value="ECO:0007669"/>
    <property type="project" value="UniProtKB-KW"/>
</dbReference>
<dbReference type="PANTHER" id="PTHR30346">
    <property type="entry name" value="TRANSCRIPTIONAL DUAL REGULATOR HCAR-RELATED"/>
    <property type="match status" value="1"/>
</dbReference>
<keyword evidence="3" id="KW-0238">DNA-binding</keyword>
<comment type="similarity">
    <text evidence="1">Belongs to the LysR transcriptional regulatory family.</text>
</comment>
<reference evidence="6 7" key="1">
    <citation type="journal article" date="2005" name="Int. J. Syst. Evol. Microbiol.">
        <title>Nitrincola lacisaponensis gen. nov., sp. nov., a novel alkaliphilic bacterium isolated from an alkaline, saline lake.</title>
        <authorList>
            <person name="Dimitriu P.A."/>
            <person name="Shukla S.K."/>
            <person name="Conradt J."/>
            <person name="Marquez M.C."/>
            <person name="Ventosa A."/>
            <person name="Maglia A."/>
            <person name="Peyton B.M."/>
            <person name="Pinkart H.C."/>
            <person name="Mormile M.R."/>
        </authorList>
    </citation>
    <scope>NUCLEOTIDE SEQUENCE [LARGE SCALE GENOMIC DNA]</scope>
    <source>
        <strain evidence="6 7">4CA</strain>
    </source>
</reference>
<dbReference type="AlphaFoldDB" id="A0A063XZ59"/>
<dbReference type="InterPro" id="IPR036390">
    <property type="entry name" value="WH_DNA-bd_sf"/>
</dbReference>
<accession>A0A063XZ59</accession>
<dbReference type="FunFam" id="1.10.10.10:FF:000001">
    <property type="entry name" value="LysR family transcriptional regulator"/>
    <property type="match status" value="1"/>
</dbReference>
<dbReference type="EMBL" id="JMSZ01000036">
    <property type="protein sequence ID" value="KDE38774.1"/>
    <property type="molecule type" value="Genomic_DNA"/>
</dbReference>
<keyword evidence="7" id="KW-1185">Reference proteome</keyword>
<dbReference type="GO" id="GO:0032993">
    <property type="term" value="C:protein-DNA complex"/>
    <property type="evidence" value="ECO:0007669"/>
    <property type="project" value="TreeGrafter"/>
</dbReference>
<dbReference type="PROSITE" id="PS50931">
    <property type="entry name" value="HTH_LYSR"/>
    <property type="match status" value="1"/>
</dbReference>
<sequence>MNLRQIRYFCEVVDAGGGSAAAKRLFVAPTAISTQIALLEQNLGGELFDRSTRPMQLTSLGKFFYPRAKELLAQSSRLEEESRQVASGSGGWLGVGFIRSALFSLLPGVIKRYRIQHPEVHLDLVEALSEYQEEGLRQHRIDIGISRFIGQFERHADMQYDIIINDPFMAALPIDHPLAQHESFSLENFTQLPFILYPKDPRSPFGHKILSHLEEKDIRPLVSHEAIEIHTALALVGAGLGGTLVSASITPNNRRDVVFLPVEDIEISTTLVAVTRKGDTNPLLEKFISVLRYEAKEACSNL</sequence>
<evidence type="ECO:0000256" key="2">
    <source>
        <dbReference type="ARBA" id="ARBA00023015"/>
    </source>
</evidence>
<organism evidence="6 7">
    <name type="scientific">Nitrincola lacisaponensis</name>
    <dbReference type="NCBI Taxonomy" id="267850"/>
    <lineage>
        <taxon>Bacteria</taxon>
        <taxon>Pseudomonadati</taxon>
        <taxon>Pseudomonadota</taxon>
        <taxon>Gammaproteobacteria</taxon>
        <taxon>Oceanospirillales</taxon>
        <taxon>Oceanospirillaceae</taxon>
        <taxon>Nitrincola</taxon>
    </lineage>
</organism>
<dbReference type="STRING" id="267850.ADINL_2675"/>
<dbReference type="SUPFAM" id="SSF46785">
    <property type="entry name" value="Winged helix' DNA-binding domain"/>
    <property type="match status" value="1"/>
</dbReference>
<dbReference type="InterPro" id="IPR000847">
    <property type="entry name" value="LysR_HTH_N"/>
</dbReference>
<proteinExistence type="inferred from homology"/>
<evidence type="ECO:0000259" key="5">
    <source>
        <dbReference type="PROSITE" id="PS50931"/>
    </source>
</evidence>
<protein>
    <submittedName>
        <fullName evidence="6">Aromatic hydrocarbon utilization transcriptional regulator CatR (LysR family)</fullName>
    </submittedName>
</protein>
<dbReference type="Pfam" id="PF03466">
    <property type="entry name" value="LysR_substrate"/>
    <property type="match status" value="1"/>
</dbReference>
<dbReference type="GO" id="GO:0003700">
    <property type="term" value="F:DNA-binding transcription factor activity"/>
    <property type="evidence" value="ECO:0007669"/>
    <property type="project" value="InterPro"/>
</dbReference>
<dbReference type="Proteomes" id="UP000027318">
    <property type="component" value="Unassembled WGS sequence"/>
</dbReference>
<comment type="caution">
    <text evidence="6">The sequence shown here is derived from an EMBL/GenBank/DDBJ whole genome shotgun (WGS) entry which is preliminary data.</text>
</comment>
<name>A0A063XZ59_9GAMM</name>
<dbReference type="InterPro" id="IPR036388">
    <property type="entry name" value="WH-like_DNA-bd_sf"/>
</dbReference>
<dbReference type="OrthoDB" id="8850588at2"/>
<dbReference type="PATRIC" id="fig|267850.7.peg.2628"/>
<evidence type="ECO:0000256" key="1">
    <source>
        <dbReference type="ARBA" id="ARBA00009437"/>
    </source>
</evidence>
<dbReference type="Gene3D" id="3.40.190.10">
    <property type="entry name" value="Periplasmic binding protein-like II"/>
    <property type="match status" value="2"/>
</dbReference>